<dbReference type="Proteomes" id="UP001200740">
    <property type="component" value="Segment"/>
</dbReference>
<reference evidence="1" key="1">
    <citation type="submission" date="2021-11" db="EMBL/GenBank/DDBJ databases">
        <authorList>
            <person name="Furlong K.P."/>
            <person name="Elkbouli M."/>
            <person name="Barwitzki K."/>
            <person name="Hastings E.M."/>
            <person name="Saal A.P."/>
            <person name="Sandouka T."/>
            <person name="Tran A."/>
            <person name="Tremblay V."/>
            <person name="Williams E.C."/>
            <person name="Giles L.L."/>
            <person name="McCarthy L."/>
            <person name="Wheaton K.A."/>
            <person name="Chan K."/>
            <person name="Rudner A.D."/>
            <person name="Beyer A.R."/>
            <person name="Chong R.A."/>
            <person name="Edgington N.P."/>
            <person name="Freise A.C."/>
            <person name="Garcia Costas A.M."/>
            <person name="Gibb B.P."/>
            <person name="Klyczek K.K."/>
            <person name="Swerdlow S.J."/>
            <person name="Garlena R.A."/>
            <person name="Russell D.A."/>
            <person name="Jacobs-Sera D."/>
            <person name="Hatfull G.F."/>
        </authorList>
    </citation>
    <scope>NUCLEOTIDE SEQUENCE</scope>
</reference>
<dbReference type="EMBL" id="OL455896">
    <property type="protein sequence ID" value="UJQ86852.1"/>
    <property type="molecule type" value="Genomic_DNA"/>
</dbReference>
<accession>A0AA49BRD2</accession>
<keyword evidence="2" id="KW-1185">Reference proteome</keyword>
<dbReference type="KEGG" id="vg:77954638"/>
<dbReference type="GeneID" id="77954638"/>
<organism evidence="1 2">
    <name type="scientific">Arthrobacter phage Reedo</name>
    <dbReference type="NCBI Taxonomy" id="2910755"/>
    <lineage>
        <taxon>Viruses</taxon>
        <taxon>Duplodnaviria</taxon>
        <taxon>Heunggongvirae</taxon>
        <taxon>Uroviricota</taxon>
        <taxon>Caudoviricetes</taxon>
        <taxon>Casidaviridae</taxon>
        <taxon>Manhattanvirus</taxon>
        <taxon>Manhattanvirus reedo</taxon>
    </lineage>
</organism>
<evidence type="ECO:0000313" key="1">
    <source>
        <dbReference type="EMBL" id="UJQ86852.1"/>
    </source>
</evidence>
<protein>
    <submittedName>
        <fullName evidence="1">Uncharacterized protein</fullName>
    </submittedName>
</protein>
<sequence length="106" mass="11519">MFQIPLNDYLAVLRTATPEEHPFKESAPDVAEKVGPAFAALAHAVADFVEAGRETIGYNGTRGVLEDMIHMFPVDENQADPLTELMKLMAEGVEDGPLFTEADGTK</sequence>
<gene>
    <name evidence="1" type="primary">62</name>
    <name evidence="1" type="ORF">SEA_REEDO_62</name>
</gene>
<evidence type="ECO:0000313" key="2">
    <source>
        <dbReference type="Proteomes" id="UP001200740"/>
    </source>
</evidence>
<proteinExistence type="predicted"/>
<dbReference type="RefSeq" id="YP_010678245.1">
    <property type="nucleotide sequence ID" value="NC_071032.1"/>
</dbReference>
<name>A0AA49BRD2_9CAUD</name>